<accession>A0A9N9F3N4</accession>
<proteinExistence type="predicted"/>
<protein>
    <submittedName>
        <fullName evidence="1">7934_t:CDS:1</fullName>
    </submittedName>
</protein>
<gene>
    <name evidence="1" type="ORF">CPELLU_LOCUS2725</name>
</gene>
<dbReference type="Proteomes" id="UP000789759">
    <property type="component" value="Unassembled WGS sequence"/>
</dbReference>
<dbReference type="Gene3D" id="3.40.50.300">
    <property type="entry name" value="P-loop containing nucleotide triphosphate hydrolases"/>
    <property type="match status" value="1"/>
</dbReference>
<dbReference type="InterPro" id="IPR027417">
    <property type="entry name" value="P-loop_NTPase"/>
</dbReference>
<evidence type="ECO:0000313" key="2">
    <source>
        <dbReference type="Proteomes" id="UP000789759"/>
    </source>
</evidence>
<evidence type="ECO:0000313" key="1">
    <source>
        <dbReference type="EMBL" id="CAG8506914.1"/>
    </source>
</evidence>
<dbReference type="SUPFAM" id="SSF52540">
    <property type="entry name" value="P-loop containing nucleoside triphosphate hydrolases"/>
    <property type="match status" value="1"/>
</dbReference>
<sequence>MLIRNDQEIEEILHSFNEINERISQQENAIIIIGKTGEGKSTLLGYLTGIPLFSKEDEFGDYIIKSDNSNGIIISDSAVSQTSLPICREVYWDCPGFEDTGGPVQNIVNAYSIYKLVKSVKKLKILLVISESTIKDTRKIEFLNIINYLGETFKNIDELVQGLCLVITKSDKLDTRKVSNCFHRILEEYDNQESFSQSKRKILNFLSSSESQIVFFNAPHQKDQKISDTDKILILESIEKISYLENLEPSILLDDKSKLYINDLVERFYGDINNYIEQKFYPAIQNYFRTLIDTHLGTVKELRNSLIDFSDKFKNIHNNPEKFEENLQQIFFIVELMKRNDLNEELSKKISLLNFFKLVKPESLEIKGNTSSWYNHISELIKEIDMLTSFPKVHNQGHLLTLEGIIIGTEDINNAMNDQKLSEINVFSLNSLFIDEDIIAPGINLTIISPQWRVVGKRIINLKGNPGPPHPSSKAKDGIPFIQEKSRDKINDEIPNEKSNYLIPFTNEKSNFLIPFINDEQINDEKINNQTDDEILTVDDQKINGEDGLPGLPGYNGGNFYGRGNTFFDISSLTIDVSGGDGGQGQDGGNGADGFDGSDCGEEFVKNKDDSALISREKVKLNLFSDKEEALDKVIRCTEKVVKLVLTVNDKHEEIYEYFDPGQKGGDGGRGGIGGIGGKHGFVVLNSSSKLLENPNILEESRRGLNGKGGSPGLGGKNGRKYRGVYINERVFPAVRGIREFDSKCAISGGVLETTRAVTTAASSATITGAAVGAAEASKKTLIEKILIEIGLKSNQVAFSVPGALGSFGITLAAQGAFSAISAHLSSHWKEAPHEVDNDELDERASEGNLPVGLNENNIKTPSDQFSFKTIRENEKSYKQFYGQNRDFISIKELLDL</sequence>
<dbReference type="OrthoDB" id="2386367at2759"/>
<reference evidence="1" key="1">
    <citation type="submission" date="2021-06" db="EMBL/GenBank/DDBJ databases">
        <authorList>
            <person name="Kallberg Y."/>
            <person name="Tangrot J."/>
            <person name="Rosling A."/>
        </authorList>
    </citation>
    <scope>NUCLEOTIDE SEQUENCE</scope>
    <source>
        <strain evidence="1">FL966</strain>
    </source>
</reference>
<name>A0A9N9F3N4_9GLOM</name>
<dbReference type="AlphaFoldDB" id="A0A9N9F3N4"/>
<organism evidence="1 2">
    <name type="scientific">Cetraspora pellucida</name>
    <dbReference type="NCBI Taxonomy" id="1433469"/>
    <lineage>
        <taxon>Eukaryota</taxon>
        <taxon>Fungi</taxon>
        <taxon>Fungi incertae sedis</taxon>
        <taxon>Mucoromycota</taxon>
        <taxon>Glomeromycotina</taxon>
        <taxon>Glomeromycetes</taxon>
        <taxon>Diversisporales</taxon>
        <taxon>Gigasporaceae</taxon>
        <taxon>Cetraspora</taxon>
    </lineage>
</organism>
<dbReference type="EMBL" id="CAJVQA010001219">
    <property type="protein sequence ID" value="CAG8506914.1"/>
    <property type="molecule type" value="Genomic_DNA"/>
</dbReference>
<keyword evidence="2" id="KW-1185">Reference proteome</keyword>
<comment type="caution">
    <text evidence="1">The sequence shown here is derived from an EMBL/GenBank/DDBJ whole genome shotgun (WGS) entry which is preliminary data.</text>
</comment>